<dbReference type="EMBL" id="NJEU01000504">
    <property type="protein sequence ID" value="PHH73454.1"/>
    <property type="molecule type" value="Genomic_DNA"/>
</dbReference>
<keyword evidence="3" id="KW-1185">Reference proteome</keyword>
<dbReference type="AlphaFoldDB" id="A0A2C5Z263"/>
<proteinExistence type="predicted"/>
<evidence type="ECO:0000313" key="3">
    <source>
        <dbReference type="Proteomes" id="UP000224854"/>
    </source>
</evidence>
<sequence length="228" mass="25388">MAAPSALEASGWCWKSPLKPYRVNPYFSARQKLLEKVVGKMAASQQGRPNLTSTLKNNKLSTPSERGTFQPGAASFIDSERVAASGCHQNTAWSAIINHIYYEGDVFGHDFRVDLFSGALLKGAPPRLDTSTFTLMTHNPGPHETSAEDKRSPDWHLVSMPVADTAWRTVSVRLMSGGDPAQYQVGKVYHGLTTQMKALQKRLHIQQVWRICLRFQVEEMPQGQGSFR</sequence>
<comment type="caution">
    <text evidence="2">The sequence shown here is derived from an EMBL/GenBank/DDBJ whole genome shotgun (WGS) entry which is preliminary data.</text>
</comment>
<reference evidence="2 3" key="1">
    <citation type="submission" date="2017-06" db="EMBL/GenBank/DDBJ databases">
        <title>Ant-infecting Ophiocordyceps genomes reveal a high diversity of potential behavioral manipulation genes and a possible major role for enterotoxins.</title>
        <authorList>
            <person name="De Bekker C."/>
            <person name="Evans H.C."/>
            <person name="Brachmann A."/>
            <person name="Hughes D.P."/>
        </authorList>
    </citation>
    <scope>NUCLEOTIDE SEQUENCE [LARGE SCALE GENOMIC DNA]</scope>
    <source>
        <strain evidence="2 3">1348a</strain>
    </source>
</reference>
<evidence type="ECO:0000313" key="2">
    <source>
        <dbReference type="EMBL" id="PHH73454.1"/>
    </source>
</evidence>
<protein>
    <submittedName>
        <fullName evidence="2">Uncharacterized protein</fullName>
    </submittedName>
</protein>
<organism evidence="2 3">
    <name type="scientific">Ophiocordyceps australis</name>
    <dbReference type="NCBI Taxonomy" id="1399860"/>
    <lineage>
        <taxon>Eukaryota</taxon>
        <taxon>Fungi</taxon>
        <taxon>Dikarya</taxon>
        <taxon>Ascomycota</taxon>
        <taxon>Pezizomycotina</taxon>
        <taxon>Sordariomycetes</taxon>
        <taxon>Hypocreomycetidae</taxon>
        <taxon>Hypocreales</taxon>
        <taxon>Ophiocordycipitaceae</taxon>
        <taxon>Ophiocordyceps</taxon>
    </lineage>
</organism>
<accession>A0A2C5Z263</accession>
<name>A0A2C5Z263_9HYPO</name>
<gene>
    <name evidence="2" type="ORF">CDD82_5476</name>
</gene>
<evidence type="ECO:0000256" key="1">
    <source>
        <dbReference type="SAM" id="MobiDB-lite"/>
    </source>
</evidence>
<feature type="region of interest" description="Disordered" evidence="1">
    <location>
        <begin position="44"/>
        <end position="69"/>
    </location>
</feature>
<dbReference type="OrthoDB" id="10399571at2759"/>
<dbReference type="Proteomes" id="UP000224854">
    <property type="component" value="Unassembled WGS sequence"/>
</dbReference>
<feature type="compositionally biased region" description="Polar residues" evidence="1">
    <location>
        <begin position="44"/>
        <end position="67"/>
    </location>
</feature>